<feature type="domain" description="DUF7815" evidence="1">
    <location>
        <begin position="51"/>
        <end position="77"/>
    </location>
</feature>
<proteinExistence type="predicted"/>
<keyword evidence="2" id="KW-1185">Reference proteome</keyword>
<dbReference type="PANTHER" id="PTHR36308:SF1">
    <property type="entry name" value="DENTIN SIALOPHOSPHOPROTEIN-RELATED"/>
    <property type="match status" value="1"/>
</dbReference>
<dbReference type="OrthoDB" id="1904894at2759"/>
<name>A0A1U8A4K8_NELNU</name>
<dbReference type="OMA" id="DVGQHAS"/>
<evidence type="ECO:0000313" key="3">
    <source>
        <dbReference type="RefSeq" id="XP_010259772.1"/>
    </source>
</evidence>
<dbReference type="eggNOG" id="ENOG502QTSY">
    <property type="taxonomic scope" value="Eukaryota"/>
</dbReference>
<gene>
    <name evidence="3" type="primary">LOC104599096</name>
</gene>
<accession>A0A1U8A4K8</accession>
<dbReference type="RefSeq" id="XP_010259772.1">
    <property type="nucleotide sequence ID" value="XM_010261470.2"/>
</dbReference>
<evidence type="ECO:0000259" key="1">
    <source>
        <dbReference type="Pfam" id="PF25122"/>
    </source>
</evidence>
<protein>
    <submittedName>
        <fullName evidence="3">Uncharacterized protein LOC104599096</fullName>
    </submittedName>
</protein>
<dbReference type="STRING" id="4432.A0A1U8A4K8"/>
<dbReference type="GeneID" id="104599096"/>
<dbReference type="PANTHER" id="PTHR36308">
    <property type="entry name" value="DENTIN SIALOPHOSPHOPROTEIN-RELATED"/>
    <property type="match status" value="1"/>
</dbReference>
<dbReference type="KEGG" id="nnu:104599096"/>
<dbReference type="InterPro" id="IPR056717">
    <property type="entry name" value="DUF7815"/>
</dbReference>
<sequence>MAFEIPTSLIREVQIALRNQAGLSSYDPDDPSLPGIPSLEDLIAEFDPSPPYLQCKQCRGRLLRGLESMVCVFCGAQQRRDLPPEPISFKNTFACRWLLESLDLDGSEAVNLASGENDSNKGQNAQSDELVLSDLLDIELNWPSEPQRTESGLTGKSPSENKVFLNLAGVDLDNFFSGAKEGTDLSRLREPVVANKQIESTEGQAFTGQGDLNLFKNVGNSSISVNSVITEGDTGDQFSDWEAEFQSASSGTLPVDTKSFDPFPVSSAIDFSSSMEVSFGMATDLKSKVNRTDNDVKPNEGPVPLPSIDNNWIQDDLWSTPNVRVSSNNEQFEVNNKPCDAEQKVVSNGLSFMSDNWIQDDLWKGSHIEAPKNEKMNEDDDWQDFTGSGNMTYSFPNSSKQTASITVQSDEQASQTNLMGLSNSFHEMDLRGFPPNLFSGVSSTGNSSMHVNNVQLEASISDRFADVGGQTEWNPNKAANGDESHETNIQSETADPDVEMLISQMHDLSFMLESNLSIPKNVHGFDSVL</sequence>
<dbReference type="Pfam" id="PF25122">
    <property type="entry name" value="DUF7815"/>
    <property type="match status" value="1"/>
</dbReference>
<dbReference type="Proteomes" id="UP000189703">
    <property type="component" value="Unplaced"/>
</dbReference>
<reference evidence="3" key="1">
    <citation type="submission" date="2025-08" db="UniProtKB">
        <authorList>
            <consortium name="RefSeq"/>
        </authorList>
    </citation>
    <scope>IDENTIFICATION</scope>
</reference>
<evidence type="ECO:0000313" key="2">
    <source>
        <dbReference type="Proteomes" id="UP000189703"/>
    </source>
</evidence>
<dbReference type="FunCoup" id="A0A1U8A4K8">
    <property type="interactions" value="93"/>
</dbReference>
<dbReference type="InParanoid" id="A0A1U8A4K8"/>
<organism evidence="2 3">
    <name type="scientific">Nelumbo nucifera</name>
    <name type="common">Sacred lotus</name>
    <dbReference type="NCBI Taxonomy" id="4432"/>
    <lineage>
        <taxon>Eukaryota</taxon>
        <taxon>Viridiplantae</taxon>
        <taxon>Streptophyta</taxon>
        <taxon>Embryophyta</taxon>
        <taxon>Tracheophyta</taxon>
        <taxon>Spermatophyta</taxon>
        <taxon>Magnoliopsida</taxon>
        <taxon>Proteales</taxon>
        <taxon>Nelumbonaceae</taxon>
        <taxon>Nelumbo</taxon>
    </lineage>
</organism>
<dbReference type="AlphaFoldDB" id="A0A1U8A4K8"/>